<dbReference type="Proteomes" id="UP000502345">
    <property type="component" value="Chromosome"/>
</dbReference>
<proteinExistence type="predicted"/>
<gene>
    <name evidence="4" type="ORF">G9444_6192</name>
</gene>
<dbReference type="PANTHER" id="PTHR30388">
    <property type="entry name" value="ALDEHYDE OXIDOREDUCTASE MOLYBDENUM COFACTOR ASSEMBLY PROTEIN"/>
    <property type="match status" value="1"/>
</dbReference>
<dbReference type="InterPro" id="IPR052698">
    <property type="entry name" value="MoCofactor_Util/Proc"/>
</dbReference>
<dbReference type="InterPro" id="IPR003777">
    <property type="entry name" value="XdhC_CoxI"/>
</dbReference>
<feature type="domain" description="XdhC- CoxI" evidence="2">
    <location>
        <begin position="18"/>
        <end position="84"/>
    </location>
</feature>
<dbReference type="AlphaFoldDB" id="A0A6G9D2C2"/>
<protein>
    <submittedName>
        <fullName evidence="4">Xanthine dehydrogenase accessory factor</fullName>
    </submittedName>
</protein>
<dbReference type="Gene3D" id="3.40.50.720">
    <property type="entry name" value="NAD(P)-binding Rossmann-like Domain"/>
    <property type="match status" value="1"/>
</dbReference>
<dbReference type="PANTHER" id="PTHR30388:SF4">
    <property type="entry name" value="MOLYBDENUM COFACTOR INSERTION CHAPERONE PAOD"/>
    <property type="match status" value="1"/>
</dbReference>
<sequence>MQAGGEAMRDISTQLAQWHARGEDFALATVVRTWRSSPRMPGASMAVSRSGEVVGSVSGGCIESALYEIAQEVLADGTSRVEVFSVSDDDAIGVGLTCGGTIEVFVQAVGADFVEFGQVCERIEADTPVVVVTEVRPGAPARHLVVEHGRRSGDLDATEDEVSILLRTMDTGESVAFVAPAGTLIDSQHDLLVEIFAPLPRMYVFGAIDFAASMCTLGAFAGYRVTVVDARPVFATRARFPDAHDLVVMWPHKFLETAPIDNKTVLAVLTHDEKFDIPLLEIALRSPAAYVGAMGSRATHERRVALLKERGVTDAELGRLHSPIGLDLGARTPEETAVSILAEMTKTLRNASGLELRDLQGPIHPPPQENPTALHRTA</sequence>
<feature type="domain" description="XdhC Rossmann" evidence="3">
    <location>
        <begin position="202"/>
        <end position="344"/>
    </location>
</feature>
<dbReference type="Pfam" id="PF02625">
    <property type="entry name" value="XdhC_CoxI"/>
    <property type="match status" value="1"/>
</dbReference>
<evidence type="ECO:0000256" key="1">
    <source>
        <dbReference type="SAM" id="MobiDB-lite"/>
    </source>
</evidence>
<evidence type="ECO:0000313" key="5">
    <source>
        <dbReference type="Proteomes" id="UP000502345"/>
    </source>
</evidence>
<dbReference type="EMBL" id="CP050124">
    <property type="protein sequence ID" value="QIP43435.1"/>
    <property type="molecule type" value="Genomic_DNA"/>
</dbReference>
<accession>A0A6G9D2C2</accession>
<evidence type="ECO:0000259" key="2">
    <source>
        <dbReference type="Pfam" id="PF02625"/>
    </source>
</evidence>
<organism evidence="4 5">
    <name type="scientific">Rhodococcus erythropolis</name>
    <name type="common">Arthrobacter picolinophilus</name>
    <dbReference type="NCBI Taxonomy" id="1833"/>
    <lineage>
        <taxon>Bacteria</taxon>
        <taxon>Bacillati</taxon>
        <taxon>Actinomycetota</taxon>
        <taxon>Actinomycetes</taxon>
        <taxon>Mycobacteriales</taxon>
        <taxon>Nocardiaceae</taxon>
        <taxon>Rhodococcus</taxon>
        <taxon>Rhodococcus erythropolis group</taxon>
    </lineage>
</organism>
<name>A0A6G9D2C2_RHOER</name>
<dbReference type="InterPro" id="IPR027051">
    <property type="entry name" value="XdhC_Rossmann_dom"/>
</dbReference>
<dbReference type="Pfam" id="PF13478">
    <property type="entry name" value="XdhC_C"/>
    <property type="match status" value="1"/>
</dbReference>
<feature type="region of interest" description="Disordered" evidence="1">
    <location>
        <begin position="356"/>
        <end position="378"/>
    </location>
</feature>
<reference evidence="4 5" key="1">
    <citation type="submission" date="2020-03" db="EMBL/GenBank/DDBJ databases">
        <title>Screen low temperature-resistant strains for efficient degradation of petroleum hydrocarbons under the low temperature.</title>
        <authorList>
            <person name="Wang Y."/>
            <person name="Chen J."/>
        </authorList>
    </citation>
    <scope>NUCLEOTIDE SEQUENCE [LARGE SCALE GENOMIC DNA]</scope>
    <source>
        <strain evidence="4 5">KB1</strain>
    </source>
</reference>
<evidence type="ECO:0000259" key="3">
    <source>
        <dbReference type="Pfam" id="PF13478"/>
    </source>
</evidence>
<evidence type="ECO:0000313" key="4">
    <source>
        <dbReference type="EMBL" id="QIP43435.1"/>
    </source>
</evidence>